<keyword evidence="8" id="KW-1185">Reference proteome</keyword>
<evidence type="ECO:0000256" key="3">
    <source>
        <dbReference type="ARBA" id="ARBA00022630"/>
    </source>
</evidence>
<keyword evidence="5" id="KW-0560">Oxidoreductase</keyword>
<evidence type="ECO:0000259" key="6">
    <source>
        <dbReference type="Pfam" id="PF00881"/>
    </source>
</evidence>
<protein>
    <submittedName>
        <fullName evidence="7">Nitroreductase family protein</fullName>
    </submittedName>
</protein>
<name>A0ABR6WQU2_9FIRM</name>
<dbReference type="InterPro" id="IPR000415">
    <property type="entry name" value="Nitroreductase-like"/>
</dbReference>
<comment type="similarity">
    <text evidence="2">Belongs to the nitroreductase family.</text>
</comment>
<accession>A0ABR6WQU2</accession>
<evidence type="ECO:0000313" key="7">
    <source>
        <dbReference type="EMBL" id="MBC3802983.1"/>
    </source>
</evidence>
<evidence type="ECO:0000256" key="2">
    <source>
        <dbReference type="ARBA" id="ARBA00007118"/>
    </source>
</evidence>
<keyword evidence="3" id="KW-0285">Flavoprotein</keyword>
<reference evidence="7 8" key="1">
    <citation type="journal article" date="2020" name="mSystems">
        <title>Defining Genomic and Predicted Metabolic Features of the Acetobacterium Genus.</title>
        <authorList>
            <person name="Ross D.E."/>
            <person name="Marshall C.W."/>
            <person name="Gulliver D."/>
            <person name="May H.D."/>
            <person name="Norman R.S."/>
        </authorList>
    </citation>
    <scope>NUCLEOTIDE SEQUENCE [LARGE SCALE GENOMIC DNA]</scope>
    <source>
        <strain evidence="7 8">DSM 8238</strain>
    </source>
</reference>
<evidence type="ECO:0000313" key="8">
    <source>
        <dbReference type="Proteomes" id="UP000603234"/>
    </source>
</evidence>
<evidence type="ECO:0000256" key="4">
    <source>
        <dbReference type="ARBA" id="ARBA00022643"/>
    </source>
</evidence>
<keyword evidence="4" id="KW-0288">FMN</keyword>
<dbReference type="SUPFAM" id="SSF55469">
    <property type="entry name" value="FMN-dependent nitroreductase-like"/>
    <property type="match status" value="1"/>
</dbReference>
<comment type="cofactor">
    <cofactor evidence="1">
        <name>FMN</name>
        <dbReference type="ChEBI" id="CHEBI:58210"/>
    </cofactor>
</comment>
<dbReference type="Pfam" id="PF00881">
    <property type="entry name" value="Nitroreductase"/>
    <property type="match status" value="2"/>
</dbReference>
<dbReference type="Proteomes" id="UP000603234">
    <property type="component" value="Unassembled WGS sequence"/>
</dbReference>
<comment type="caution">
    <text evidence="7">The sequence shown here is derived from an EMBL/GenBank/DDBJ whole genome shotgun (WGS) entry which is preliminary data.</text>
</comment>
<evidence type="ECO:0000256" key="5">
    <source>
        <dbReference type="ARBA" id="ARBA00023002"/>
    </source>
</evidence>
<sequence>MSAIFKRTSVRKFENKEVEGSKIDLLLKAAMAAPSAANQQPWEFYVVKNKATLAALADCSPYGGCIRDAAAAIVPVYRKETMLPEFAEIDLSIATENILLEATELDLGAVWIGIAPLKDRIENVRKALKIPDHLVPFAIVPIGYPTGAAKQQNRFDAERVHFE</sequence>
<feature type="domain" description="Nitroreductase" evidence="6">
    <location>
        <begin position="69"/>
        <end position="144"/>
    </location>
</feature>
<dbReference type="EMBL" id="WJBC01000001">
    <property type="protein sequence ID" value="MBC3802983.1"/>
    <property type="molecule type" value="Genomic_DNA"/>
</dbReference>
<dbReference type="PANTHER" id="PTHR43673:SF2">
    <property type="entry name" value="NITROREDUCTASE"/>
    <property type="match status" value="1"/>
</dbReference>
<evidence type="ECO:0000256" key="1">
    <source>
        <dbReference type="ARBA" id="ARBA00001917"/>
    </source>
</evidence>
<organism evidence="7 8">
    <name type="scientific">Acetobacterium fimetarium</name>
    <dbReference type="NCBI Taxonomy" id="52691"/>
    <lineage>
        <taxon>Bacteria</taxon>
        <taxon>Bacillati</taxon>
        <taxon>Bacillota</taxon>
        <taxon>Clostridia</taxon>
        <taxon>Eubacteriales</taxon>
        <taxon>Eubacteriaceae</taxon>
        <taxon>Acetobacterium</taxon>
    </lineage>
</organism>
<dbReference type="RefSeq" id="WP_186840904.1">
    <property type="nucleotide sequence ID" value="NZ_WJBC01000001.1"/>
</dbReference>
<dbReference type="Gene3D" id="3.40.109.10">
    <property type="entry name" value="NADH Oxidase"/>
    <property type="match status" value="1"/>
</dbReference>
<dbReference type="InterPro" id="IPR029479">
    <property type="entry name" value="Nitroreductase"/>
</dbReference>
<feature type="domain" description="Nitroreductase" evidence="6">
    <location>
        <begin position="5"/>
        <end position="58"/>
    </location>
</feature>
<dbReference type="PANTHER" id="PTHR43673">
    <property type="entry name" value="NAD(P)H NITROREDUCTASE YDGI-RELATED"/>
    <property type="match status" value="1"/>
</dbReference>
<proteinExistence type="inferred from homology"/>
<gene>
    <name evidence="7" type="ORF">GH808_00810</name>
</gene>